<evidence type="ECO:0000259" key="3">
    <source>
        <dbReference type="PROSITE" id="PS51898"/>
    </source>
</evidence>
<proteinExistence type="predicted"/>
<dbReference type="InterPro" id="IPR002104">
    <property type="entry name" value="Integrase_catalytic"/>
</dbReference>
<dbReference type="AlphaFoldDB" id="E4NWT4"/>
<keyword evidence="1" id="KW-0233">DNA recombination</keyword>
<name>E4NWT4_HALBP</name>
<dbReference type="eggNOG" id="arCOG01241">
    <property type="taxonomic scope" value="Archaea"/>
</dbReference>
<dbReference type="Gene3D" id="1.10.443.10">
    <property type="entry name" value="Intergrase catalytic core"/>
    <property type="match status" value="1"/>
</dbReference>
<gene>
    <name evidence="4" type="ordered locus">Hbor_37990</name>
</gene>
<evidence type="ECO:0000313" key="5">
    <source>
        <dbReference type="Proteomes" id="UP000006663"/>
    </source>
</evidence>
<keyword evidence="5" id="KW-1185">Reference proteome</keyword>
<evidence type="ECO:0000256" key="2">
    <source>
        <dbReference type="SAM" id="MobiDB-lite"/>
    </source>
</evidence>
<dbReference type="InterPro" id="IPR011010">
    <property type="entry name" value="DNA_brk_join_enz"/>
</dbReference>
<dbReference type="Pfam" id="PF00589">
    <property type="entry name" value="Phage_integrase"/>
    <property type="match status" value="1"/>
</dbReference>
<accession>E4NWT4</accession>
<dbReference type="OrthoDB" id="142231at2157"/>
<dbReference type="InterPro" id="IPR050090">
    <property type="entry name" value="Tyrosine_recombinase_XerCD"/>
</dbReference>
<dbReference type="Proteomes" id="UP000006663">
    <property type="component" value="Plasmid pHBOR05"/>
</dbReference>
<dbReference type="GO" id="GO:0015074">
    <property type="term" value="P:DNA integration"/>
    <property type="evidence" value="ECO:0007669"/>
    <property type="project" value="InterPro"/>
</dbReference>
<evidence type="ECO:0000313" key="4">
    <source>
        <dbReference type="EMBL" id="ADQ69504.1"/>
    </source>
</evidence>
<geneLocation type="plasmid" evidence="4 5">
    <name>pHBOR05</name>
</geneLocation>
<dbReference type="GO" id="GO:0003677">
    <property type="term" value="F:DNA binding"/>
    <property type="evidence" value="ECO:0007669"/>
    <property type="project" value="InterPro"/>
</dbReference>
<reference evidence="5" key="1">
    <citation type="journal article" date="2009" name="Stand. Genomic Sci.">
        <title>Complete genome sequence of Halogeometricum borinquense type strain (PR3).</title>
        <authorList>
            <person name="Malfatti S."/>
            <person name="Tindall B.J."/>
            <person name="Schneider S."/>
            <person name="Fahnrich R."/>
            <person name="Lapidus A."/>
            <person name="Labuttii K."/>
            <person name="Copeland A."/>
            <person name="Glavina Del Rio T."/>
            <person name="Nolan M."/>
            <person name="Chen F."/>
            <person name="Lucas S."/>
            <person name="Tice H."/>
            <person name="Cheng J.F."/>
            <person name="Bruce D."/>
            <person name="Goodwin L."/>
            <person name="Pitluck S."/>
            <person name="Anderson I."/>
            <person name="Pati A."/>
            <person name="Ivanova N."/>
            <person name="Mavromatis K."/>
            <person name="Chen A."/>
            <person name="Palaniappan K."/>
            <person name="D'haeseleer P."/>
            <person name="Goker M."/>
            <person name="Bristow J."/>
            <person name="Eisen J.A."/>
            <person name="Markowitz V."/>
            <person name="Hugenholtz P."/>
            <person name="Kyrpides N.C."/>
            <person name="Klenk H.P."/>
            <person name="Chain P."/>
        </authorList>
    </citation>
    <scope>NUCLEOTIDE SEQUENCE [LARGE SCALE GENOMIC DNA]</scope>
    <source>
        <strain evidence="5">ATCC 700274 / DSM 11551 / JCM 10706 / KCTC 4070 / PR3</strain>
        <plasmid evidence="5">pHBOR05</plasmid>
    </source>
</reference>
<evidence type="ECO:0000256" key="1">
    <source>
        <dbReference type="ARBA" id="ARBA00023172"/>
    </source>
</evidence>
<dbReference type="EMBL" id="CP001695">
    <property type="protein sequence ID" value="ADQ69504.1"/>
    <property type="molecule type" value="Genomic_DNA"/>
</dbReference>
<dbReference type="HOGENOM" id="CLU_1369563_0_0_2"/>
<protein>
    <submittedName>
        <fullName evidence="4">Site-specific recombinase XerD</fullName>
    </submittedName>
</protein>
<dbReference type="RefSeq" id="WP_013446660.1">
    <property type="nucleotide sequence ID" value="NC_014737.1"/>
</dbReference>
<dbReference type="CDD" id="cd00397">
    <property type="entry name" value="DNA_BRE_C"/>
    <property type="match status" value="1"/>
</dbReference>
<dbReference type="KEGG" id="hbo:Hbor_37990"/>
<dbReference type="GeneID" id="9989622"/>
<dbReference type="PANTHER" id="PTHR30349:SF81">
    <property type="entry name" value="TYROSINE RECOMBINASE XERC"/>
    <property type="match status" value="1"/>
</dbReference>
<dbReference type="InterPro" id="IPR013762">
    <property type="entry name" value="Integrase-like_cat_sf"/>
</dbReference>
<sequence>MSTTETTQAKSWMKPDQVKRVRSVCLSETFPTYLQQRNYAMITVLADTGLRVSELVDLDVGDLHLDAERPHIYLPSHKQKGRPGDATVYLDDFGDVYSARDTLKQYLTGRWKEPENGALFPSRESDRATPRSVQRVVKRAAQAADVTPQVKSVATEDSEPSPEDVTPHTFRHSVAYRIIVEQGGRLEDVQRHLRHSSRETTDRIYSHLV</sequence>
<keyword evidence="4" id="KW-0614">Plasmid</keyword>
<dbReference type="PANTHER" id="PTHR30349">
    <property type="entry name" value="PHAGE INTEGRASE-RELATED"/>
    <property type="match status" value="1"/>
</dbReference>
<feature type="region of interest" description="Disordered" evidence="2">
    <location>
        <begin position="140"/>
        <end position="169"/>
    </location>
</feature>
<organism evidence="4 5">
    <name type="scientific">Halogeometricum borinquense (strain ATCC 700274 / DSM 11551 / JCM 10706 / KCTC 4070 / PR3)</name>
    <dbReference type="NCBI Taxonomy" id="469382"/>
    <lineage>
        <taxon>Archaea</taxon>
        <taxon>Methanobacteriati</taxon>
        <taxon>Methanobacteriota</taxon>
        <taxon>Stenosarchaea group</taxon>
        <taxon>Halobacteria</taxon>
        <taxon>Halobacteriales</taxon>
        <taxon>Haloferacaceae</taxon>
        <taxon>Halogeometricum</taxon>
    </lineage>
</organism>
<dbReference type="SUPFAM" id="SSF56349">
    <property type="entry name" value="DNA breaking-rejoining enzymes"/>
    <property type="match status" value="1"/>
</dbReference>
<dbReference type="PROSITE" id="PS51898">
    <property type="entry name" value="TYR_RECOMBINASE"/>
    <property type="match status" value="1"/>
</dbReference>
<feature type="domain" description="Tyr recombinase" evidence="3">
    <location>
        <begin position="8"/>
        <end position="209"/>
    </location>
</feature>
<dbReference type="GO" id="GO:0006310">
    <property type="term" value="P:DNA recombination"/>
    <property type="evidence" value="ECO:0007669"/>
    <property type="project" value="UniProtKB-KW"/>
</dbReference>